<keyword evidence="2" id="KW-0812">Transmembrane</keyword>
<feature type="compositionally biased region" description="Low complexity" evidence="1">
    <location>
        <begin position="82"/>
        <end position="101"/>
    </location>
</feature>
<dbReference type="EMBL" id="JAADYS010003659">
    <property type="protein sequence ID" value="KAF4445304.1"/>
    <property type="molecule type" value="Genomic_DNA"/>
</dbReference>
<dbReference type="OrthoDB" id="4492972at2759"/>
<reference evidence="3 4" key="1">
    <citation type="submission" date="2020-01" db="EMBL/GenBank/DDBJ databases">
        <title>Identification and distribution of gene clusters putatively required for synthesis of sphingolipid metabolism inhibitors in phylogenetically diverse species of the filamentous fungus Fusarium.</title>
        <authorList>
            <person name="Kim H.-S."/>
            <person name="Busman M."/>
            <person name="Brown D.W."/>
            <person name="Divon H."/>
            <person name="Uhlig S."/>
            <person name="Proctor R.H."/>
        </authorList>
    </citation>
    <scope>NUCLEOTIDE SEQUENCE [LARGE SCALE GENOMIC DNA]</scope>
    <source>
        <strain evidence="3 4">NRRL 20459</strain>
    </source>
</reference>
<evidence type="ECO:0000313" key="3">
    <source>
        <dbReference type="EMBL" id="KAF4445304.1"/>
    </source>
</evidence>
<comment type="caution">
    <text evidence="3">The sequence shown here is derived from an EMBL/GenBank/DDBJ whole genome shotgun (WGS) entry which is preliminary data.</text>
</comment>
<dbReference type="Proteomes" id="UP000554235">
    <property type="component" value="Unassembled WGS sequence"/>
</dbReference>
<keyword evidence="4" id="KW-1185">Reference proteome</keyword>
<dbReference type="AlphaFoldDB" id="A0A8H4NNT2"/>
<organism evidence="3 4">
    <name type="scientific">Fusarium albosuccineum</name>
    <dbReference type="NCBI Taxonomy" id="1237068"/>
    <lineage>
        <taxon>Eukaryota</taxon>
        <taxon>Fungi</taxon>
        <taxon>Dikarya</taxon>
        <taxon>Ascomycota</taxon>
        <taxon>Pezizomycotina</taxon>
        <taxon>Sordariomycetes</taxon>
        <taxon>Hypocreomycetidae</taxon>
        <taxon>Hypocreales</taxon>
        <taxon>Nectriaceae</taxon>
        <taxon>Fusarium</taxon>
        <taxon>Fusarium decemcellulare species complex</taxon>
    </lineage>
</organism>
<accession>A0A8H4NNT2</accession>
<feature type="compositionally biased region" description="Polar residues" evidence="1">
    <location>
        <begin position="206"/>
        <end position="218"/>
    </location>
</feature>
<keyword evidence="2" id="KW-1133">Transmembrane helix</keyword>
<evidence type="ECO:0000313" key="4">
    <source>
        <dbReference type="Proteomes" id="UP000554235"/>
    </source>
</evidence>
<evidence type="ECO:0000256" key="2">
    <source>
        <dbReference type="SAM" id="Phobius"/>
    </source>
</evidence>
<sequence length="257" mass="27702">MALLNPVYVFVVPFLFVVTVPLALFAGITTTIAFSVLILRVLAVYIDVALSFVPQYLGGRKTRPYHPHNYHPHHQALGAPAPGSLFSNTSPSSSGSTVLETSFRRRRLRRSSSALSAAGTITPVSEKAFGLVPSIGPERDFEGVGGWRLGGDDETWTTINSRLELPDKQYHGRNHHRSPSGGPTTPGEGGYLMMKGNAPSSEAKRSSASPNSSRTRTPSGPRIEFRTTTAFADGYFPNLKTSPKGLKRLPVQGVVDA</sequence>
<name>A0A8H4NNT2_9HYPO</name>
<keyword evidence="2" id="KW-0472">Membrane</keyword>
<evidence type="ECO:0000256" key="1">
    <source>
        <dbReference type="SAM" id="MobiDB-lite"/>
    </source>
</evidence>
<feature type="region of interest" description="Disordered" evidence="1">
    <location>
        <begin position="81"/>
        <end position="104"/>
    </location>
</feature>
<feature type="transmembrane region" description="Helical" evidence="2">
    <location>
        <begin position="32"/>
        <end position="53"/>
    </location>
</feature>
<feature type="transmembrane region" description="Helical" evidence="2">
    <location>
        <begin position="7"/>
        <end position="26"/>
    </location>
</feature>
<proteinExistence type="predicted"/>
<gene>
    <name evidence="3" type="ORF">FALBO_17196</name>
</gene>
<protein>
    <submittedName>
        <fullName evidence="3">Uncharacterized protein</fullName>
    </submittedName>
</protein>
<feature type="region of interest" description="Disordered" evidence="1">
    <location>
        <begin position="167"/>
        <end position="257"/>
    </location>
</feature>